<proteinExistence type="predicted"/>
<dbReference type="KEGG" id="vg:62974281"/>
<gene>
    <name evidence="2" type="primary">50</name>
    <name evidence="2" type="ORF">SEA_DUMPSTERDUDE_50</name>
</gene>
<evidence type="ECO:0000256" key="1">
    <source>
        <dbReference type="SAM" id="Phobius"/>
    </source>
</evidence>
<protein>
    <submittedName>
        <fullName evidence="2">Uncharacterized protein</fullName>
    </submittedName>
</protein>
<keyword evidence="1" id="KW-1133">Transmembrane helix</keyword>
<dbReference type="GeneID" id="62974281"/>
<sequence length="70" mass="7969">MNTFLDIILVRTAPTPEAFLFAMFFWGAVTLTAASFVPPIARWLTDRDLEQIDDDELTDDLARVDPGRIR</sequence>
<keyword evidence="1" id="KW-0472">Membrane</keyword>
<dbReference type="EMBL" id="MT024859">
    <property type="protein sequence ID" value="QIN93638.1"/>
    <property type="molecule type" value="Genomic_DNA"/>
</dbReference>
<feature type="transmembrane region" description="Helical" evidence="1">
    <location>
        <begin position="18"/>
        <end position="37"/>
    </location>
</feature>
<keyword evidence="1" id="KW-0812">Transmembrane</keyword>
<evidence type="ECO:0000313" key="2">
    <source>
        <dbReference type="EMBL" id="QIN93638.1"/>
    </source>
</evidence>
<reference evidence="2 3" key="1">
    <citation type="submission" date="2020-02" db="EMBL/GenBank/DDBJ databases">
        <authorList>
            <person name="Merkhofer E.C."/>
            <person name="Bhalla S."/>
            <person name="Bricker J.S."/>
            <person name="Brissette I."/>
            <person name="Cavasco M."/>
            <person name="Coleman S."/>
            <person name="Katsanos J."/>
            <person name="Mckinney A."/>
            <person name="Tibbets T."/>
            <person name="Garlena R.A."/>
            <person name="Russell D.A."/>
            <person name="Pope W.H."/>
            <person name="Jacobs-Sera D."/>
            <person name="Hatfull G.F."/>
        </authorList>
    </citation>
    <scope>NUCLEOTIDE SEQUENCE [LARGE SCALE GENOMIC DNA]</scope>
</reference>
<name>A0A6G8R0Z9_9CAUD</name>
<dbReference type="Proteomes" id="UP000500788">
    <property type="component" value="Segment"/>
</dbReference>
<organism evidence="2 3">
    <name type="scientific">Gordonia phage DumpsterDude</name>
    <dbReference type="NCBI Taxonomy" id="2713262"/>
    <lineage>
        <taxon>Viruses</taxon>
        <taxon>Duplodnaviria</taxon>
        <taxon>Heunggongvirae</taxon>
        <taxon>Uroviricota</taxon>
        <taxon>Caudoviricetes</taxon>
        <taxon>Ruthyvirus</taxon>
        <taxon>Ruthyvirus dumpsterdude</taxon>
    </lineage>
</organism>
<keyword evidence="3" id="KW-1185">Reference proteome</keyword>
<evidence type="ECO:0000313" key="3">
    <source>
        <dbReference type="Proteomes" id="UP000500788"/>
    </source>
</evidence>
<accession>A0A6G8R0Z9</accession>
<dbReference type="RefSeq" id="YP_010001116.1">
    <property type="nucleotide sequence ID" value="NC_053172.1"/>
</dbReference>